<reference evidence="1" key="1">
    <citation type="submission" date="2022-04" db="EMBL/GenBank/DDBJ databases">
        <title>Paenibacillus mangrovi sp. nov., a novel endophytic bacterium isolated from bark of Kandelia candel.</title>
        <authorList>
            <person name="Tuo L."/>
        </authorList>
    </citation>
    <scope>NUCLEOTIDE SEQUENCE</scope>
    <source>
        <strain evidence="1">KQZ6P-2</strain>
    </source>
</reference>
<dbReference type="InterPro" id="IPR016031">
    <property type="entry name" value="Trp_RNA-bd_attenuator-like_dom"/>
</dbReference>
<comment type="caution">
    <text evidence="1">The sequence shown here is derived from an EMBL/GenBank/DDBJ whole genome shotgun (WGS) entry which is preliminary data.</text>
</comment>
<evidence type="ECO:0000313" key="2">
    <source>
        <dbReference type="Proteomes" id="UP001139347"/>
    </source>
</evidence>
<proteinExistence type="predicted"/>
<dbReference type="InterPro" id="IPR002838">
    <property type="entry name" value="AIM24"/>
</dbReference>
<dbReference type="EMBL" id="JALIRP010000008">
    <property type="protein sequence ID" value="MCJ8013970.1"/>
    <property type="molecule type" value="Genomic_DNA"/>
</dbReference>
<dbReference type="InterPro" id="IPR036983">
    <property type="entry name" value="AIM24_sf"/>
</dbReference>
<protein>
    <submittedName>
        <fullName evidence="1">AIM24 family protein</fullName>
    </submittedName>
</protein>
<gene>
    <name evidence="1" type="ORF">MUG84_19770</name>
</gene>
<accession>A0A9X1WUK8</accession>
<sequence>MNIRIRESGGENGQAVDFSLGEGETMHILHPEQILAYRGPSDGRSDRLMNVKGIYRKKRLIQADMSGPSQFTAAVPPGFAIKTVELLEYSDLLYDFRNLFFYSSGIEMHTRILKIKNMLITQDAVKMKFTGTGTIGLLTEGAVYETELHPTEPVYVDAANLVAYPENAKLELTVYGNTLASQHMNYHWKMTGTGTVLYHAGMQAGRLQKEMEQDGLLKRILREVIPFGGVIIK</sequence>
<dbReference type="Pfam" id="PF01987">
    <property type="entry name" value="AIM24"/>
    <property type="match status" value="1"/>
</dbReference>
<name>A0A9X1WUK8_9BACL</name>
<dbReference type="AlphaFoldDB" id="A0A9X1WUK8"/>
<dbReference type="SUPFAM" id="SSF51219">
    <property type="entry name" value="TRAP-like"/>
    <property type="match status" value="1"/>
</dbReference>
<organism evidence="1 2">
    <name type="scientific">Paenibacillus mangrovi</name>
    <dbReference type="NCBI Taxonomy" id="2931978"/>
    <lineage>
        <taxon>Bacteria</taxon>
        <taxon>Bacillati</taxon>
        <taxon>Bacillota</taxon>
        <taxon>Bacilli</taxon>
        <taxon>Bacillales</taxon>
        <taxon>Paenibacillaceae</taxon>
        <taxon>Paenibacillus</taxon>
    </lineage>
</organism>
<dbReference type="Gene3D" id="3.60.160.10">
    <property type="entry name" value="Mitochondrial biogenesis AIM24"/>
    <property type="match status" value="1"/>
</dbReference>
<dbReference type="RefSeq" id="WP_244728028.1">
    <property type="nucleotide sequence ID" value="NZ_JALIRP010000008.1"/>
</dbReference>
<dbReference type="Proteomes" id="UP001139347">
    <property type="component" value="Unassembled WGS sequence"/>
</dbReference>
<keyword evidence="2" id="KW-1185">Reference proteome</keyword>
<evidence type="ECO:0000313" key="1">
    <source>
        <dbReference type="EMBL" id="MCJ8013970.1"/>
    </source>
</evidence>